<reference evidence="8" key="1">
    <citation type="submission" date="2020-11" db="EMBL/GenBank/DDBJ databases">
        <authorList>
            <person name="Tran Van P."/>
        </authorList>
    </citation>
    <scope>NUCLEOTIDE SEQUENCE</scope>
</reference>
<dbReference type="InterPro" id="IPR010987">
    <property type="entry name" value="Glutathione-S-Trfase_C-like"/>
</dbReference>
<evidence type="ECO:0000259" key="7">
    <source>
        <dbReference type="PROSITE" id="PS50405"/>
    </source>
</evidence>
<dbReference type="InterPro" id="IPR009003">
    <property type="entry name" value="Peptidase_S1_PA"/>
</dbReference>
<dbReference type="InterPro" id="IPR004046">
    <property type="entry name" value="GST_C"/>
</dbReference>
<dbReference type="PANTHER" id="PTHR11571">
    <property type="entry name" value="GLUTATHIONE S-TRANSFERASE"/>
    <property type="match status" value="1"/>
</dbReference>
<feature type="non-terminal residue" evidence="8">
    <location>
        <position position="1"/>
    </location>
</feature>
<evidence type="ECO:0000256" key="1">
    <source>
        <dbReference type="ARBA" id="ARBA00003701"/>
    </source>
</evidence>
<dbReference type="Gene3D" id="1.20.1050.130">
    <property type="match status" value="1"/>
</dbReference>
<dbReference type="OrthoDB" id="6516070at2759"/>
<protein>
    <recommendedName>
        <fullName evidence="3">glutathione transferase</fullName>
        <ecNumber evidence="3">2.5.1.18</ecNumber>
    </recommendedName>
</protein>
<name>A0A7R9MNV5_9ACAR</name>
<dbReference type="PANTHER" id="PTHR11571:SF222">
    <property type="entry name" value="GLUTATHIONE TRANSFERASE"/>
    <property type="match status" value="1"/>
</dbReference>
<comment type="similarity">
    <text evidence="2">Belongs to the GST superfamily. Mu family.</text>
</comment>
<dbReference type="PROSITE" id="PS50405">
    <property type="entry name" value="GST_CTER"/>
    <property type="match status" value="1"/>
</dbReference>
<dbReference type="SUPFAM" id="SSF52833">
    <property type="entry name" value="Thioredoxin-like"/>
    <property type="match status" value="1"/>
</dbReference>
<dbReference type="GO" id="GO:0006749">
    <property type="term" value="P:glutathione metabolic process"/>
    <property type="evidence" value="ECO:0007669"/>
    <property type="project" value="TreeGrafter"/>
</dbReference>
<keyword evidence="4" id="KW-0808">Transferase</keyword>
<evidence type="ECO:0000313" key="8">
    <source>
        <dbReference type="EMBL" id="CAD7663373.1"/>
    </source>
</evidence>
<proteinExistence type="inferred from homology"/>
<dbReference type="EMBL" id="OC947027">
    <property type="protein sequence ID" value="CAD7663373.1"/>
    <property type="molecule type" value="Genomic_DNA"/>
</dbReference>
<dbReference type="InterPro" id="IPR004045">
    <property type="entry name" value="Glutathione_S-Trfase_N"/>
</dbReference>
<evidence type="ECO:0000256" key="3">
    <source>
        <dbReference type="ARBA" id="ARBA00012452"/>
    </source>
</evidence>
<dbReference type="PROSITE" id="PS50404">
    <property type="entry name" value="GST_NTER"/>
    <property type="match status" value="1"/>
</dbReference>
<evidence type="ECO:0000256" key="5">
    <source>
        <dbReference type="ARBA" id="ARBA00047960"/>
    </source>
</evidence>
<dbReference type="FunFam" id="1.20.1050.10:FF:000003">
    <property type="entry name" value="Glutathione S-transferase 2"/>
    <property type="match status" value="1"/>
</dbReference>
<dbReference type="Pfam" id="PF14497">
    <property type="entry name" value="GST_C_3"/>
    <property type="match status" value="1"/>
</dbReference>
<evidence type="ECO:0000313" key="9">
    <source>
        <dbReference type="Proteomes" id="UP000728032"/>
    </source>
</evidence>
<sequence>PNVPYYIDANVKLTQSIAILRYLGRKHGLVARDETGLVRQDLVEQQLLDYRTGFYQIVHNKDNFESTKAKYITETLPQQLDQLSKFLGSHQWFVGQTLTYVDFLAYETLDWIRVLSAETVKKYHNLVQYLDRFENLPQINAYLKKCKDCESTTVMVYPAILDISQKGKGIGIDYYDIHPEYQKGNTVDKAFDVALIKLETEFHFSRPTANGPPYRTANSICLPVRDIRNEREEYARVAGFG</sequence>
<dbReference type="SFLD" id="SFLDS00019">
    <property type="entry name" value="Glutathione_Transferase_(cytos"/>
    <property type="match status" value="1"/>
</dbReference>
<comment type="function">
    <text evidence="1">Conjugation of reduced glutathione to a wide number of exogenous and endogenous hydrophobic electrophiles.</text>
</comment>
<organism evidence="8">
    <name type="scientific">Oppiella nova</name>
    <dbReference type="NCBI Taxonomy" id="334625"/>
    <lineage>
        <taxon>Eukaryota</taxon>
        <taxon>Metazoa</taxon>
        <taxon>Ecdysozoa</taxon>
        <taxon>Arthropoda</taxon>
        <taxon>Chelicerata</taxon>
        <taxon>Arachnida</taxon>
        <taxon>Acari</taxon>
        <taxon>Acariformes</taxon>
        <taxon>Sarcoptiformes</taxon>
        <taxon>Oribatida</taxon>
        <taxon>Brachypylina</taxon>
        <taxon>Oppioidea</taxon>
        <taxon>Oppiidae</taxon>
        <taxon>Oppiella</taxon>
    </lineage>
</organism>
<dbReference type="InterPro" id="IPR043504">
    <property type="entry name" value="Peptidase_S1_PA_chymotrypsin"/>
</dbReference>
<dbReference type="EC" id="2.5.1.18" evidence="3"/>
<dbReference type="InterPro" id="IPR050213">
    <property type="entry name" value="GST_superfamily"/>
</dbReference>
<dbReference type="InterPro" id="IPR036282">
    <property type="entry name" value="Glutathione-S-Trfase_C_sf"/>
</dbReference>
<dbReference type="EMBL" id="CAJPVJ010032202">
    <property type="protein sequence ID" value="CAG2180510.1"/>
    <property type="molecule type" value="Genomic_DNA"/>
</dbReference>
<evidence type="ECO:0000259" key="6">
    <source>
        <dbReference type="PROSITE" id="PS50404"/>
    </source>
</evidence>
<dbReference type="InterPro" id="IPR040079">
    <property type="entry name" value="Glutathione_S-Trfase"/>
</dbReference>
<evidence type="ECO:0000256" key="2">
    <source>
        <dbReference type="ARBA" id="ARBA00005861"/>
    </source>
</evidence>
<dbReference type="GO" id="GO:0004364">
    <property type="term" value="F:glutathione transferase activity"/>
    <property type="evidence" value="ECO:0007669"/>
    <property type="project" value="UniProtKB-EC"/>
</dbReference>
<comment type="catalytic activity">
    <reaction evidence="5">
        <text>RX + glutathione = an S-substituted glutathione + a halide anion + H(+)</text>
        <dbReference type="Rhea" id="RHEA:16437"/>
        <dbReference type="ChEBI" id="CHEBI:15378"/>
        <dbReference type="ChEBI" id="CHEBI:16042"/>
        <dbReference type="ChEBI" id="CHEBI:17792"/>
        <dbReference type="ChEBI" id="CHEBI:57925"/>
        <dbReference type="ChEBI" id="CHEBI:90779"/>
        <dbReference type="EC" id="2.5.1.18"/>
    </reaction>
</comment>
<feature type="domain" description="GST N-terminal" evidence="6">
    <location>
        <begin position="1"/>
        <end position="31"/>
    </location>
</feature>
<keyword evidence="9" id="KW-1185">Reference proteome</keyword>
<dbReference type="AlphaFoldDB" id="A0A7R9MNV5"/>
<accession>A0A7R9MNV5</accession>
<feature type="non-terminal residue" evidence="8">
    <location>
        <position position="241"/>
    </location>
</feature>
<gene>
    <name evidence="8" type="ORF">ONB1V03_LOCUS19932</name>
</gene>
<dbReference type="SUPFAM" id="SSF50494">
    <property type="entry name" value="Trypsin-like serine proteases"/>
    <property type="match status" value="1"/>
</dbReference>
<dbReference type="Gene3D" id="2.40.10.10">
    <property type="entry name" value="Trypsin-like serine proteases"/>
    <property type="match status" value="1"/>
</dbReference>
<dbReference type="Proteomes" id="UP000728032">
    <property type="component" value="Unassembled WGS sequence"/>
</dbReference>
<evidence type="ECO:0000256" key="4">
    <source>
        <dbReference type="ARBA" id="ARBA00022679"/>
    </source>
</evidence>
<dbReference type="InterPro" id="IPR036249">
    <property type="entry name" value="Thioredoxin-like_sf"/>
</dbReference>
<dbReference type="SUPFAM" id="SSF47616">
    <property type="entry name" value="GST C-terminal domain-like"/>
    <property type="match status" value="1"/>
</dbReference>
<feature type="domain" description="GST C-terminal" evidence="7">
    <location>
        <begin position="33"/>
        <end position="155"/>
    </location>
</feature>